<dbReference type="PANTHER" id="PTHR43018">
    <property type="entry name" value="PHOSPHO-2-DEHYDRO-3-DEOXYHEPTONATE ALDOLASE"/>
    <property type="match status" value="1"/>
</dbReference>
<dbReference type="GO" id="GO:0016740">
    <property type="term" value="F:transferase activity"/>
    <property type="evidence" value="ECO:0007669"/>
    <property type="project" value="UniProtKB-KW"/>
</dbReference>
<dbReference type="InterPro" id="IPR006218">
    <property type="entry name" value="DAHP1/KDSA"/>
</dbReference>
<dbReference type="Gene3D" id="3.30.70.1140">
    <property type="entry name" value="Phospho-2-dehydro-3-deoxyheptonate aldolase, domain 1"/>
    <property type="match status" value="1"/>
</dbReference>
<dbReference type="EMBL" id="MFGW01000216">
    <property type="protein sequence ID" value="OGF59366.1"/>
    <property type="molecule type" value="Genomic_DNA"/>
</dbReference>
<dbReference type="InterPro" id="IPR006268">
    <property type="entry name" value="DAHP_syn_2"/>
</dbReference>
<dbReference type="GO" id="GO:0009073">
    <property type="term" value="P:aromatic amino acid family biosynthetic process"/>
    <property type="evidence" value="ECO:0007669"/>
    <property type="project" value="InterPro"/>
</dbReference>
<proteinExistence type="predicted"/>
<dbReference type="SUPFAM" id="SSF51569">
    <property type="entry name" value="Aldolase"/>
    <property type="match status" value="1"/>
</dbReference>
<dbReference type="InterPro" id="IPR052899">
    <property type="entry name" value="Class-I_DAHP_synthase"/>
</dbReference>
<comment type="caution">
    <text evidence="3">The sequence shown here is derived from an EMBL/GenBank/DDBJ whole genome shotgun (WGS) entry which is preliminary data.</text>
</comment>
<evidence type="ECO:0000313" key="4">
    <source>
        <dbReference type="Proteomes" id="UP000178943"/>
    </source>
</evidence>
<protein>
    <submittedName>
        <fullName evidence="3">3-deoxy-7-phosphoheptulonate synthase</fullName>
    </submittedName>
</protein>
<sequence length="337" mass="37167">MIIISKKDASVQKIEELYNFLDRHQLQYNSHSSNGHLVIVVNGTDLHEIKQQIMCFSAVENVIPLSKSYTLAARETRNVNTSIIINNLTIGESELIFAAGPCAVESREQIIETALFLRECGVHILRGGAFKPRTSPYSFQGLGIEALEYLAEAREKTGLAVVTEILSPEDIDIIIQYADIIQIGARNMQNFALLVKAGKSGKPILLKRGIMATVEELLLAAEYILTTGNSQVILCERGIRTFETAVRNTFDISAIPLLKHASHLPVFADPSHASGKIELIAPLAKASVAAGVNGLLIEVHKEPYNAKSDGHQSLTFQLFKKLMKDLQALYDYLKQLD</sequence>
<organism evidence="3 4">
    <name type="scientific">Candidatus Fischerbacteria bacterium RBG_13_37_8</name>
    <dbReference type="NCBI Taxonomy" id="1817863"/>
    <lineage>
        <taxon>Bacteria</taxon>
        <taxon>Candidatus Fischeribacteriota</taxon>
    </lineage>
</organism>
<dbReference type="Gene3D" id="3.20.20.70">
    <property type="entry name" value="Aldolase class I"/>
    <property type="match status" value="1"/>
</dbReference>
<name>A0A1F5V7H7_9BACT</name>
<dbReference type="InterPro" id="IPR013785">
    <property type="entry name" value="Aldolase_TIM"/>
</dbReference>
<gene>
    <name evidence="3" type="ORF">A2Y62_00010</name>
</gene>
<evidence type="ECO:0000259" key="2">
    <source>
        <dbReference type="Pfam" id="PF00793"/>
    </source>
</evidence>
<reference evidence="3 4" key="1">
    <citation type="journal article" date="2016" name="Nat. Commun.">
        <title>Thousands of microbial genomes shed light on interconnected biogeochemical processes in an aquifer system.</title>
        <authorList>
            <person name="Anantharaman K."/>
            <person name="Brown C.T."/>
            <person name="Hug L.A."/>
            <person name="Sharon I."/>
            <person name="Castelle C.J."/>
            <person name="Probst A.J."/>
            <person name="Thomas B.C."/>
            <person name="Singh A."/>
            <person name="Wilkins M.J."/>
            <person name="Karaoz U."/>
            <person name="Brodie E.L."/>
            <person name="Williams K.H."/>
            <person name="Hubbard S.S."/>
            <person name="Banfield J.F."/>
        </authorList>
    </citation>
    <scope>NUCLEOTIDE SEQUENCE [LARGE SCALE GENOMIC DNA]</scope>
</reference>
<dbReference type="GO" id="GO:0016832">
    <property type="term" value="F:aldehyde-lyase activity"/>
    <property type="evidence" value="ECO:0007669"/>
    <property type="project" value="InterPro"/>
</dbReference>
<dbReference type="NCBIfam" id="TIGR01361">
    <property type="entry name" value="DAHP_synth_Bsub"/>
    <property type="match status" value="1"/>
</dbReference>
<dbReference type="Proteomes" id="UP000178943">
    <property type="component" value="Unassembled WGS sequence"/>
</dbReference>
<dbReference type="Pfam" id="PF00793">
    <property type="entry name" value="DAHP_synth_1"/>
    <property type="match status" value="1"/>
</dbReference>
<dbReference type="NCBIfam" id="NF009239">
    <property type="entry name" value="PRK12595.1"/>
    <property type="match status" value="1"/>
</dbReference>
<dbReference type="AlphaFoldDB" id="A0A1F5V7H7"/>
<feature type="domain" description="DAHP synthetase I/KDSA" evidence="2">
    <location>
        <begin position="87"/>
        <end position="327"/>
    </location>
</feature>
<accession>A0A1F5V7H7</accession>
<evidence type="ECO:0000256" key="1">
    <source>
        <dbReference type="ARBA" id="ARBA00022679"/>
    </source>
</evidence>
<keyword evidence="1" id="KW-0808">Transferase</keyword>
<evidence type="ECO:0000313" key="3">
    <source>
        <dbReference type="EMBL" id="OGF59366.1"/>
    </source>
</evidence>
<dbReference type="STRING" id="1817863.A2Y62_00010"/>
<dbReference type="PANTHER" id="PTHR43018:SF2">
    <property type="entry name" value="PHOSPHO-2-DEHYDRO-3-DEOXYHEPTONATE ALDOLASE"/>
    <property type="match status" value="1"/>
</dbReference>
<dbReference type="NCBIfam" id="NF006421">
    <property type="entry name" value="PRK08673.1"/>
    <property type="match status" value="1"/>
</dbReference>